<keyword evidence="3" id="KW-0378">Hydrolase</keyword>
<dbReference type="Proteomes" id="UP001597012">
    <property type="component" value="Unassembled WGS sequence"/>
</dbReference>
<sequence>MENLEKLRYPIGRFNCPEHISEAKVKEWILSLETFPDRLEATIANMTQDQLETPYRPGGWTVRQLVHHLADSHHHSYTRFKWALTENNPVIKAYKEKAWADLLDAHTAPVAISVNYLKALHTKLVFVLKKLSKDQLTLCFIHPADNSKVSLAENIGKYAWHGNHHLAHIQNLKQREGWM</sequence>
<dbReference type="NCBIfam" id="NF009807">
    <property type="entry name" value="PRK13291.1"/>
    <property type="match status" value="1"/>
</dbReference>
<keyword evidence="6" id="KW-0808">Transferase</keyword>
<evidence type="ECO:0000256" key="3">
    <source>
        <dbReference type="ARBA" id="ARBA00022801"/>
    </source>
</evidence>
<dbReference type="EMBL" id="JBHTHY010000003">
    <property type="protein sequence ID" value="MFD0796935.1"/>
    <property type="molecule type" value="Genomic_DNA"/>
</dbReference>
<keyword evidence="2" id="KW-0479">Metal-binding</keyword>
<evidence type="ECO:0000256" key="2">
    <source>
        <dbReference type="ARBA" id="ARBA00022723"/>
    </source>
</evidence>
<dbReference type="Gene3D" id="1.20.120.450">
    <property type="entry name" value="dinb family like domain"/>
    <property type="match status" value="1"/>
</dbReference>
<accession>A0ABW3B1C7</accession>
<dbReference type="RefSeq" id="WP_379932920.1">
    <property type="nucleotide sequence ID" value="NZ_JBHTHY010000003.1"/>
</dbReference>
<evidence type="ECO:0000313" key="6">
    <source>
        <dbReference type="EMBL" id="MFD0796935.1"/>
    </source>
</evidence>
<dbReference type="InterPro" id="IPR023774">
    <property type="entry name" value="Put_metal_dep_hydrolase_YfiT"/>
</dbReference>
<name>A0ABW3B1C7_9FLAO</name>
<dbReference type="GO" id="GO:0016740">
    <property type="term" value="F:transferase activity"/>
    <property type="evidence" value="ECO:0007669"/>
    <property type="project" value="UniProtKB-KW"/>
</dbReference>
<protein>
    <submittedName>
        <fullName evidence="6">YfiT family bacillithiol transferase</fullName>
    </submittedName>
</protein>
<dbReference type="HAMAP" id="MF_01256">
    <property type="entry name" value="YfiT_hydrol"/>
    <property type="match status" value="1"/>
</dbReference>
<keyword evidence="1" id="KW-0963">Cytoplasm</keyword>
<feature type="domain" description="DinB-like" evidence="5">
    <location>
        <begin position="32"/>
        <end position="169"/>
    </location>
</feature>
<comment type="caution">
    <text evidence="6">The sequence shown here is derived from an EMBL/GenBank/DDBJ whole genome shotgun (WGS) entry which is preliminary data.</text>
</comment>
<evidence type="ECO:0000256" key="4">
    <source>
        <dbReference type="ARBA" id="ARBA00022833"/>
    </source>
</evidence>
<organism evidence="6 7">
    <name type="scientific">Maribacter chungangensis</name>
    <dbReference type="NCBI Taxonomy" id="1069117"/>
    <lineage>
        <taxon>Bacteria</taxon>
        <taxon>Pseudomonadati</taxon>
        <taxon>Bacteroidota</taxon>
        <taxon>Flavobacteriia</taxon>
        <taxon>Flavobacteriales</taxon>
        <taxon>Flavobacteriaceae</taxon>
        <taxon>Maribacter</taxon>
    </lineage>
</organism>
<keyword evidence="4" id="KW-0862">Zinc</keyword>
<keyword evidence="7" id="KW-1185">Reference proteome</keyword>
<gene>
    <name evidence="6" type="ORF">ACFQZJ_05655</name>
</gene>
<dbReference type="InterPro" id="IPR024775">
    <property type="entry name" value="DinB-like"/>
</dbReference>
<dbReference type="InterPro" id="IPR034660">
    <property type="entry name" value="DinB/YfiT-like"/>
</dbReference>
<evidence type="ECO:0000256" key="1">
    <source>
        <dbReference type="ARBA" id="ARBA00022490"/>
    </source>
</evidence>
<proteinExistence type="inferred from homology"/>
<dbReference type="Pfam" id="PF12867">
    <property type="entry name" value="DinB_2"/>
    <property type="match status" value="1"/>
</dbReference>
<dbReference type="SUPFAM" id="SSF109854">
    <property type="entry name" value="DinB/YfiT-like putative metalloenzymes"/>
    <property type="match status" value="1"/>
</dbReference>
<reference evidence="7" key="1">
    <citation type="journal article" date="2019" name="Int. J. Syst. Evol. Microbiol.">
        <title>The Global Catalogue of Microorganisms (GCM) 10K type strain sequencing project: providing services to taxonomists for standard genome sequencing and annotation.</title>
        <authorList>
            <consortium name="The Broad Institute Genomics Platform"/>
            <consortium name="The Broad Institute Genome Sequencing Center for Infectious Disease"/>
            <person name="Wu L."/>
            <person name="Ma J."/>
        </authorList>
    </citation>
    <scope>NUCLEOTIDE SEQUENCE [LARGE SCALE GENOMIC DNA]</scope>
    <source>
        <strain evidence="7">CCUG 61948</strain>
    </source>
</reference>
<evidence type="ECO:0000313" key="7">
    <source>
        <dbReference type="Proteomes" id="UP001597012"/>
    </source>
</evidence>
<evidence type="ECO:0000259" key="5">
    <source>
        <dbReference type="Pfam" id="PF12867"/>
    </source>
</evidence>